<comment type="caution">
    <text evidence="3">The sequence shown here is derived from an EMBL/GenBank/DDBJ whole genome shotgun (WGS) entry which is preliminary data.</text>
</comment>
<evidence type="ECO:0000256" key="1">
    <source>
        <dbReference type="SAM" id="SignalP"/>
    </source>
</evidence>
<dbReference type="RefSeq" id="WP_068667824.1">
    <property type="nucleotide sequence ID" value="NZ_LYPB01000080.1"/>
</dbReference>
<evidence type="ECO:0000313" key="4">
    <source>
        <dbReference type="Proteomes" id="UP000078454"/>
    </source>
</evidence>
<evidence type="ECO:0000313" key="3">
    <source>
        <dbReference type="EMBL" id="OAS15756.1"/>
    </source>
</evidence>
<feature type="domain" description="SLH" evidence="2">
    <location>
        <begin position="362"/>
        <end position="424"/>
    </location>
</feature>
<accession>A0A198A3Z2</accession>
<dbReference type="Proteomes" id="UP000078454">
    <property type="component" value="Unassembled WGS sequence"/>
</dbReference>
<dbReference type="InterPro" id="IPR001119">
    <property type="entry name" value="SLH_dom"/>
</dbReference>
<feature type="chain" id="PRO_5038567354" description="SLH domain-containing protein" evidence="1">
    <location>
        <begin position="25"/>
        <end position="491"/>
    </location>
</feature>
<dbReference type="EMBL" id="LYPB01000080">
    <property type="protein sequence ID" value="OAS15756.1"/>
    <property type="molecule type" value="Genomic_DNA"/>
</dbReference>
<reference evidence="3 4" key="1">
    <citation type="submission" date="2016-05" db="EMBL/GenBank/DDBJ databases">
        <title>Paenibacillus sp. 1ZS3-15 nov., isolated from the rhizosphere soil.</title>
        <authorList>
            <person name="Zhang X.X."/>
            <person name="Zhang J."/>
        </authorList>
    </citation>
    <scope>NUCLEOTIDE SEQUENCE [LARGE SCALE GENOMIC DNA]</scope>
    <source>
        <strain evidence="3 4">1ZS3-15</strain>
    </source>
</reference>
<dbReference type="InterPro" id="IPR008965">
    <property type="entry name" value="CBM2/CBM3_carb-bd_dom_sf"/>
</dbReference>
<keyword evidence="4" id="KW-1185">Reference proteome</keyword>
<sequence length="491" mass="53208">MNWKKVVLLVTATMTLLAAIPAHGSLAVAVAASDLQADAEWGAAPTELRVGDTVTLALKGMRLSNLIAFEAFVEIDPVQLALVEAKAGWHGFDALQEEGTVLHFASTLLGKQAGVSGIRTLSEFKFKIKQAGDITLKLKKIIFVDSSFRSVAIEKDIELHLSIVNSGTTTPEAPVTPILTPPVSPSVTPAPSAVVPNTQVMRVVVNQEKADEYLRITASQSGLPGTLRPAGELVDVQFTANESTEIVLPVKNVDSKDTHMLGVYFLDTNSHKWVYVGGKLDKDRMEMSFEAKQSGMYAIMAYDRSFLDVSGHWARALIEQMAAKHIAQGTGMDAFEPDAAVSRASFAAFLVRSLGMTSQDMSALSFPDVKEGTWFYPVIATAIHHDIIDGDSGTIRPEEPITREEMIVMLMHAYSKVQGKVDPRPSTVVGSQERESAFDDAGDIAAWSLAAVKQARALDIIEGAESNRFFPKEKATRAESMAVILRLLAHM</sequence>
<protein>
    <recommendedName>
        <fullName evidence="2">SLH domain-containing protein</fullName>
    </recommendedName>
</protein>
<dbReference type="Pfam" id="PF00395">
    <property type="entry name" value="SLH"/>
    <property type="match status" value="3"/>
</dbReference>
<name>A0A198A3Z2_9BACL</name>
<dbReference type="GO" id="GO:0030246">
    <property type="term" value="F:carbohydrate binding"/>
    <property type="evidence" value="ECO:0007669"/>
    <property type="project" value="InterPro"/>
</dbReference>
<feature type="domain" description="SLH" evidence="2">
    <location>
        <begin position="301"/>
        <end position="361"/>
    </location>
</feature>
<gene>
    <name evidence="3" type="ORF">A8708_32700</name>
</gene>
<dbReference type="STRING" id="1850517.A8708_32700"/>
<organism evidence="3 4">
    <name type="scientific">Paenibacillus oryzisoli</name>
    <dbReference type="NCBI Taxonomy" id="1850517"/>
    <lineage>
        <taxon>Bacteria</taxon>
        <taxon>Bacillati</taxon>
        <taxon>Bacillota</taxon>
        <taxon>Bacilli</taxon>
        <taxon>Bacillales</taxon>
        <taxon>Paenibacillaceae</taxon>
        <taxon>Paenibacillus</taxon>
    </lineage>
</organism>
<keyword evidence="1" id="KW-0732">Signal</keyword>
<dbReference type="PROSITE" id="PS51272">
    <property type="entry name" value="SLH"/>
    <property type="match status" value="3"/>
</dbReference>
<dbReference type="AlphaFoldDB" id="A0A198A3Z2"/>
<proteinExistence type="predicted"/>
<evidence type="ECO:0000259" key="2">
    <source>
        <dbReference type="PROSITE" id="PS51272"/>
    </source>
</evidence>
<feature type="domain" description="SLH" evidence="2">
    <location>
        <begin position="435"/>
        <end position="491"/>
    </location>
</feature>
<dbReference type="OrthoDB" id="2658151at2"/>
<feature type="signal peptide" evidence="1">
    <location>
        <begin position="1"/>
        <end position="24"/>
    </location>
</feature>
<dbReference type="Gene3D" id="2.60.40.680">
    <property type="match status" value="1"/>
</dbReference>
<dbReference type="SUPFAM" id="SSF49384">
    <property type="entry name" value="Carbohydrate-binding domain"/>
    <property type="match status" value="1"/>
</dbReference>
<dbReference type="CDD" id="cd08547">
    <property type="entry name" value="Type_II_cohesin"/>
    <property type="match status" value="1"/>
</dbReference>